<sequence>MPGRLAVTRTPATLPPVHTTSLNDLIYQSIHTAMASV</sequence>
<protein>
    <submittedName>
        <fullName evidence="1">Predicted protein</fullName>
    </submittedName>
</protein>
<accession>F2DYS5</accession>
<proteinExistence type="evidence at transcript level"/>
<reference evidence="1" key="1">
    <citation type="journal article" date="2011" name="Plant Physiol.">
        <title>Comprehensive sequence analysis of 24,783 barley full-length cDNAs derived from 12 clone libraries.</title>
        <authorList>
            <person name="Matsumoto T."/>
            <person name="Tanaka T."/>
            <person name="Sakai H."/>
            <person name="Amano N."/>
            <person name="Kanamori H."/>
            <person name="Kurita K."/>
            <person name="Kikuta A."/>
            <person name="Kamiya K."/>
            <person name="Yamamoto M."/>
            <person name="Ikawa H."/>
            <person name="Fujii N."/>
            <person name="Hori K."/>
            <person name="Itoh T."/>
            <person name="Sato K."/>
        </authorList>
    </citation>
    <scope>NUCLEOTIDE SEQUENCE</scope>
    <source>
        <tissue evidence="1">Shoot and root</tissue>
    </source>
</reference>
<organism evidence="1">
    <name type="scientific">Hordeum vulgare subsp. vulgare</name>
    <name type="common">Domesticated barley</name>
    <dbReference type="NCBI Taxonomy" id="112509"/>
    <lineage>
        <taxon>Eukaryota</taxon>
        <taxon>Viridiplantae</taxon>
        <taxon>Streptophyta</taxon>
        <taxon>Embryophyta</taxon>
        <taxon>Tracheophyta</taxon>
        <taxon>Spermatophyta</taxon>
        <taxon>Magnoliopsida</taxon>
        <taxon>Liliopsida</taxon>
        <taxon>Poales</taxon>
        <taxon>Poaceae</taxon>
        <taxon>BOP clade</taxon>
        <taxon>Pooideae</taxon>
        <taxon>Triticodae</taxon>
        <taxon>Triticeae</taxon>
        <taxon>Hordeinae</taxon>
        <taxon>Hordeum</taxon>
    </lineage>
</organism>
<dbReference type="AlphaFoldDB" id="F2DYS5"/>
<dbReference type="EMBL" id="AK369045">
    <property type="protein sequence ID" value="BAK00247.1"/>
    <property type="molecule type" value="mRNA"/>
</dbReference>
<evidence type="ECO:0000313" key="1">
    <source>
        <dbReference type="EMBL" id="BAK00247.1"/>
    </source>
</evidence>
<name>F2DYS5_HORVV</name>